<dbReference type="Proteomes" id="UP000183047">
    <property type="component" value="Unassembled WGS sequence"/>
</dbReference>
<dbReference type="PANTHER" id="PTHR39173:SF1">
    <property type="entry name" value="ACETYLTRANSFERASE"/>
    <property type="match status" value="1"/>
</dbReference>
<dbReference type="InterPro" id="IPR000182">
    <property type="entry name" value="GNAT_dom"/>
</dbReference>
<reference evidence="3" key="1">
    <citation type="submission" date="2016-10" db="EMBL/GenBank/DDBJ databases">
        <authorList>
            <person name="Varghese N."/>
            <person name="Submissions S."/>
        </authorList>
    </citation>
    <scope>NUCLEOTIDE SEQUENCE [LARGE SCALE GENOMIC DNA]</scope>
    <source>
        <strain evidence="3">XBD2006</strain>
    </source>
</reference>
<dbReference type="Pfam" id="PF13649">
    <property type="entry name" value="Methyltransf_25"/>
    <property type="match status" value="1"/>
</dbReference>
<dbReference type="EMBL" id="FMUR01000026">
    <property type="protein sequence ID" value="SCY55952.1"/>
    <property type="molecule type" value="Genomic_DNA"/>
</dbReference>
<dbReference type="Pfam" id="PF13302">
    <property type="entry name" value="Acetyltransf_3"/>
    <property type="match status" value="1"/>
</dbReference>
<dbReference type="Gene3D" id="3.40.630.30">
    <property type="match status" value="1"/>
</dbReference>
<dbReference type="InterPro" id="IPR016181">
    <property type="entry name" value="Acyl_CoA_acyltransferase"/>
</dbReference>
<dbReference type="AlphaFoldDB" id="A0A1G5GWH3"/>
<keyword evidence="2" id="KW-0808">Transferase</keyword>
<dbReference type="Gene3D" id="3.40.50.150">
    <property type="entry name" value="Vaccinia Virus protein VP39"/>
    <property type="match status" value="1"/>
</dbReference>
<dbReference type="InterPro" id="IPR041698">
    <property type="entry name" value="Methyltransf_25"/>
</dbReference>
<dbReference type="STRING" id="185008.bhn_I2008"/>
<dbReference type="OrthoDB" id="9810615at2"/>
<dbReference type="InterPro" id="IPR029063">
    <property type="entry name" value="SAM-dependent_MTases_sf"/>
</dbReference>
<dbReference type="RefSeq" id="WP_083334650.1">
    <property type="nucleotide sequence ID" value="NZ_FMUR01000026.1"/>
</dbReference>
<gene>
    <name evidence="2" type="ORF">SAMN02910451_03081</name>
</gene>
<feature type="domain" description="N-acetyltransferase" evidence="1">
    <location>
        <begin position="1"/>
        <end position="172"/>
    </location>
</feature>
<accession>A0A1G5GWH3</accession>
<evidence type="ECO:0000259" key="1">
    <source>
        <dbReference type="PROSITE" id="PS51186"/>
    </source>
</evidence>
<dbReference type="GO" id="GO:0016747">
    <property type="term" value="F:acyltransferase activity, transferring groups other than amino-acyl groups"/>
    <property type="evidence" value="ECO:0007669"/>
    <property type="project" value="InterPro"/>
</dbReference>
<dbReference type="SUPFAM" id="SSF55729">
    <property type="entry name" value="Acyl-CoA N-acyltransferases (Nat)"/>
    <property type="match status" value="1"/>
</dbReference>
<name>A0A1G5GWH3_9FIRM</name>
<dbReference type="PROSITE" id="PS51186">
    <property type="entry name" value="GNAT"/>
    <property type="match status" value="1"/>
</dbReference>
<organism evidence="2 3">
    <name type="scientific">Butyrivibrio hungatei</name>
    <dbReference type="NCBI Taxonomy" id="185008"/>
    <lineage>
        <taxon>Bacteria</taxon>
        <taxon>Bacillati</taxon>
        <taxon>Bacillota</taxon>
        <taxon>Clostridia</taxon>
        <taxon>Lachnospirales</taxon>
        <taxon>Lachnospiraceae</taxon>
        <taxon>Butyrivibrio</taxon>
    </lineage>
</organism>
<evidence type="ECO:0000313" key="3">
    <source>
        <dbReference type="Proteomes" id="UP000183047"/>
    </source>
</evidence>
<keyword evidence="3" id="KW-1185">Reference proteome</keyword>
<dbReference type="SUPFAM" id="SSF53335">
    <property type="entry name" value="S-adenosyl-L-methionine-dependent methyltransferases"/>
    <property type="match status" value="1"/>
</dbReference>
<proteinExistence type="predicted"/>
<protein>
    <submittedName>
        <fullName evidence="2">Predicted acetyltransferase</fullName>
    </submittedName>
</protein>
<dbReference type="PANTHER" id="PTHR39173">
    <property type="entry name" value="ACETYLTRANSFERASE"/>
    <property type="match status" value="1"/>
</dbReference>
<sequence>MELIRVQDSDYRKTYELYMTFDEDENGFINSVYGYDYDKFLEWIEMKRNWSMGKGLPEGFVPDTSFVLSVDGEYVGVFNLRHYLNDFLRNGPGHIGYGISRKYRGHGYATAGLKMTLGKAREIGIHEAYLSVNKDNPASLQVQLNNGAYIHHEDDKEYYIRINAISESDSREKIVCDYYDQTDEDGRLDKSRHGQLEYATTMHYIHKFADKDKNFKILEVGAATGRYSIALAKEGFDVTAVDLVEKNIEILKKNSEGITNIHPMLGDATKLTGLEGDSFDVTLVLGPMYHLYDREDVDKAIDEAIRVTKPGGTIMFAFISVFAFMYANHLDGNWKNGEKENFTEDYKIRHFKEQMFTGYDVTEFEGLFTGKKTEHITTTGVDGFILSMEMNPEFEISDEDFESLKKWYLAFSEKRELLGSSTHLLYICKKI</sequence>
<dbReference type="CDD" id="cd04301">
    <property type="entry name" value="NAT_SF"/>
    <property type="match status" value="1"/>
</dbReference>
<evidence type="ECO:0000313" key="2">
    <source>
        <dbReference type="EMBL" id="SCY55952.1"/>
    </source>
</evidence>
<dbReference type="CDD" id="cd02440">
    <property type="entry name" value="AdoMet_MTases"/>
    <property type="match status" value="1"/>
</dbReference>